<dbReference type="EMBL" id="DXGK01000104">
    <property type="protein sequence ID" value="HIW70707.1"/>
    <property type="molecule type" value="Genomic_DNA"/>
</dbReference>
<feature type="domain" description="HTH tetR-type" evidence="3">
    <location>
        <begin position="1"/>
        <end position="61"/>
    </location>
</feature>
<feature type="DNA-binding region" description="H-T-H motif" evidence="2">
    <location>
        <begin position="24"/>
        <end position="43"/>
    </location>
</feature>
<accession>A0A9D1U3U6</accession>
<evidence type="ECO:0000256" key="1">
    <source>
        <dbReference type="ARBA" id="ARBA00023125"/>
    </source>
</evidence>
<sequence>MEASIKVIAAFLKLLKERSYQQISINLVTQEAGITRTYFCQLFDNKQDLAEEALFTIVQRLLAAFANSFRQADSTHLDWTSTVQGITLIRQHQAELAALLNVNYSMINLNARFQK</sequence>
<comment type="caution">
    <text evidence="4">The sequence shown here is derived from an EMBL/GenBank/DDBJ whole genome shotgun (WGS) entry which is preliminary data.</text>
</comment>
<dbReference type="Pfam" id="PF00440">
    <property type="entry name" value="TetR_N"/>
    <property type="match status" value="1"/>
</dbReference>
<evidence type="ECO:0000256" key="2">
    <source>
        <dbReference type="PROSITE-ProRule" id="PRU00335"/>
    </source>
</evidence>
<evidence type="ECO:0000313" key="5">
    <source>
        <dbReference type="Proteomes" id="UP000886878"/>
    </source>
</evidence>
<protein>
    <submittedName>
        <fullName evidence="4">TetR family transcriptional regulator</fullName>
    </submittedName>
</protein>
<dbReference type="InterPro" id="IPR001647">
    <property type="entry name" value="HTH_TetR"/>
</dbReference>
<dbReference type="SUPFAM" id="SSF46689">
    <property type="entry name" value="Homeodomain-like"/>
    <property type="match status" value="1"/>
</dbReference>
<evidence type="ECO:0000259" key="3">
    <source>
        <dbReference type="PROSITE" id="PS50977"/>
    </source>
</evidence>
<name>A0A9D1U3U6_9LACO</name>
<dbReference type="GO" id="GO:0003677">
    <property type="term" value="F:DNA binding"/>
    <property type="evidence" value="ECO:0007669"/>
    <property type="project" value="UniProtKB-UniRule"/>
</dbReference>
<gene>
    <name evidence="4" type="ORF">H9876_05005</name>
</gene>
<dbReference type="PROSITE" id="PS50977">
    <property type="entry name" value="HTH_TETR_2"/>
    <property type="match status" value="1"/>
</dbReference>
<reference evidence="4" key="2">
    <citation type="submission" date="2021-04" db="EMBL/GenBank/DDBJ databases">
        <authorList>
            <person name="Gilroy R."/>
        </authorList>
    </citation>
    <scope>NUCLEOTIDE SEQUENCE</scope>
    <source>
        <strain evidence="4">ChiHejej3B27-2180</strain>
    </source>
</reference>
<dbReference type="InterPro" id="IPR009057">
    <property type="entry name" value="Homeodomain-like_sf"/>
</dbReference>
<keyword evidence="1 2" id="KW-0238">DNA-binding</keyword>
<dbReference type="AlphaFoldDB" id="A0A9D1U3U6"/>
<dbReference type="Gene3D" id="1.10.357.10">
    <property type="entry name" value="Tetracycline Repressor, domain 2"/>
    <property type="match status" value="1"/>
</dbReference>
<proteinExistence type="predicted"/>
<evidence type="ECO:0000313" key="4">
    <source>
        <dbReference type="EMBL" id="HIW70707.1"/>
    </source>
</evidence>
<reference evidence="4" key="1">
    <citation type="journal article" date="2021" name="PeerJ">
        <title>Extensive microbial diversity within the chicken gut microbiome revealed by metagenomics and culture.</title>
        <authorList>
            <person name="Gilroy R."/>
            <person name="Ravi A."/>
            <person name="Getino M."/>
            <person name="Pursley I."/>
            <person name="Horton D.L."/>
            <person name="Alikhan N.F."/>
            <person name="Baker D."/>
            <person name="Gharbi K."/>
            <person name="Hall N."/>
            <person name="Watson M."/>
            <person name="Adriaenssens E.M."/>
            <person name="Foster-Nyarko E."/>
            <person name="Jarju S."/>
            <person name="Secka A."/>
            <person name="Antonio M."/>
            <person name="Oren A."/>
            <person name="Chaudhuri R.R."/>
            <person name="La Ragione R."/>
            <person name="Hildebrand F."/>
            <person name="Pallen M.J."/>
        </authorList>
    </citation>
    <scope>NUCLEOTIDE SEQUENCE</scope>
    <source>
        <strain evidence="4">ChiHejej3B27-2180</strain>
    </source>
</reference>
<dbReference type="Proteomes" id="UP000886878">
    <property type="component" value="Unassembled WGS sequence"/>
</dbReference>
<organism evidence="4 5">
    <name type="scientific">Candidatus Limosilactobacillus merdipullorum</name>
    <dbReference type="NCBI Taxonomy" id="2838653"/>
    <lineage>
        <taxon>Bacteria</taxon>
        <taxon>Bacillati</taxon>
        <taxon>Bacillota</taxon>
        <taxon>Bacilli</taxon>
        <taxon>Lactobacillales</taxon>
        <taxon>Lactobacillaceae</taxon>
        <taxon>Limosilactobacillus</taxon>
    </lineage>
</organism>